<name>A0A6A7JZR4_LACHE</name>
<evidence type="ECO:0000313" key="8">
    <source>
        <dbReference type="Proteomes" id="UP000430466"/>
    </source>
</evidence>
<evidence type="ECO:0000313" key="7">
    <source>
        <dbReference type="EMBL" id="MPW13797.1"/>
    </source>
</evidence>
<gene>
    <name evidence="7" type="ORF">GDZ32_01800</name>
</gene>
<comment type="caution">
    <text evidence="7">The sequence shown here is derived from an EMBL/GenBank/DDBJ whole genome shotgun (WGS) entry which is preliminary data.</text>
</comment>
<evidence type="ECO:0000256" key="2">
    <source>
        <dbReference type="ARBA" id="ARBA00022630"/>
    </source>
</evidence>
<feature type="region of interest" description="Disordered" evidence="5">
    <location>
        <begin position="1"/>
        <end position="30"/>
    </location>
</feature>
<dbReference type="PANTHER" id="PTHR10578">
    <property type="entry name" value="S -2-HYDROXY-ACID OXIDASE-RELATED"/>
    <property type="match status" value="1"/>
</dbReference>
<evidence type="ECO:0000259" key="6">
    <source>
        <dbReference type="PROSITE" id="PS51349"/>
    </source>
</evidence>
<protein>
    <submittedName>
        <fullName evidence="7">FMN-dependent dehydrogenase</fullName>
    </submittedName>
</protein>
<dbReference type="GO" id="GO:0016491">
    <property type="term" value="F:oxidoreductase activity"/>
    <property type="evidence" value="ECO:0007669"/>
    <property type="project" value="UniProtKB-KW"/>
</dbReference>
<keyword evidence="2" id="KW-0285">Flavoprotein</keyword>
<comment type="cofactor">
    <cofactor evidence="1">
        <name>FMN</name>
        <dbReference type="ChEBI" id="CHEBI:58210"/>
    </cofactor>
</comment>
<dbReference type="SUPFAM" id="SSF51395">
    <property type="entry name" value="FMN-linked oxidoreductases"/>
    <property type="match status" value="1"/>
</dbReference>
<feature type="domain" description="FMN hydroxy acid dehydrogenase" evidence="6">
    <location>
        <begin position="7"/>
        <end position="335"/>
    </location>
</feature>
<dbReference type="EMBL" id="WHOE01000014">
    <property type="protein sequence ID" value="MPW13797.1"/>
    <property type="molecule type" value="Genomic_DNA"/>
</dbReference>
<accession>A0A6A7JZR4</accession>
<evidence type="ECO:0000256" key="5">
    <source>
        <dbReference type="SAM" id="MobiDB-lite"/>
    </source>
</evidence>
<evidence type="ECO:0000256" key="1">
    <source>
        <dbReference type="ARBA" id="ARBA00001917"/>
    </source>
</evidence>
<evidence type="ECO:0000256" key="3">
    <source>
        <dbReference type="ARBA" id="ARBA00022643"/>
    </source>
</evidence>
<dbReference type="Pfam" id="PF01070">
    <property type="entry name" value="FMN_dh"/>
    <property type="match status" value="2"/>
</dbReference>
<sequence>MKHNENDVTTGASLMENHDEEEVKSPWPGPKGMIPVTSGRADDANVHNRAYLDNILVEMRLIDSVEPDLTTEIFGREYSSPLTLAAVSHLNKVLPDKTRQPMQEKVRAAKNTHVLNWIGMESNEDYKEIVQDAGDTIRIVKPFADHDKIIDELQLAEKLGAVAVGMDIDHVPGENGKYDVVDGIPLGPLTFSDLQRYIRAVNIPFVVKGVLSVRDALKARDAGAQAIVVSHHHGRVPFGVPPLKVLPEIKKALRGSGMTIFADGSLMTGYDAYKALALGADAVLIGRGILSELLKNGQKATEEKIYRLNEQLSQLMLYTGIKDTKSFDASVLHFN</sequence>
<proteinExistence type="predicted"/>
<dbReference type="PANTHER" id="PTHR10578:SF107">
    <property type="entry name" value="2-HYDROXYACID OXIDASE 1"/>
    <property type="match status" value="1"/>
</dbReference>
<keyword evidence="4" id="KW-0560">Oxidoreductase</keyword>
<dbReference type="AlphaFoldDB" id="A0A6A7JZR4"/>
<dbReference type="Proteomes" id="UP000430466">
    <property type="component" value="Unassembled WGS sequence"/>
</dbReference>
<dbReference type="Gene3D" id="3.20.20.70">
    <property type="entry name" value="Aldolase class I"/>
    <property type="match status" value="1"/>
</dbReference>
<keyword evidence="3" id="KW-0288">FMN</keyword>
<dbReference type="InterPro" id="IPR037396">
    <property type="entry name" value="FMN_HAD"/>
</dbReference>
<dbReference type="InterPro" id="IPR013785">
    <property type="entry name" value="Aldolase_TIM"/>
</dbReference>
<organism evidence="7 8">
    <name type="scientific">Lactobacillus helveticus</name>
    <name type="common">Lactobacillus suntoryeus</name>
    <dbReference type="NCBI Taxonomy" id="1587"/>
    <lineage>
        <taxon>Bacteria</taxon>
        <taxon>Bacillati</taxon>
        <taxon>Bacillota</taxon>
        <taxon>Bacilli</taxon>
        <taxon>Lactobacillales</taxon>
        <taxon>Lactobacillaceae</taxon>
        <taxon>Lactobacillus</taxon>
    </lineage>
</organism>
<evidence type="ECO:0000256" key="4">
    <source>
        <dbReference type="ARBA" id="ARBA00023002"/>
    </source>
</evidence>
<reference evidence="7 8" key="1">
    <citation type="submission" date="2019-10" db="EMBL/GenBank/DDBJ databases">
        <title>Draft genome sequences of Lactobacillus strains.</title>
        <authorList>
            <person name="Cho G.-S."/>
            <person name="Fagbemigun O."/>
            <person name="Brinks E."/>
            <person name="Franz C.M.A.P."/>
        </authorList>
    </citation>
    <scope>NUCLEOTIDE SEQUENCE [LARGE SCALE GENOMIC DNA]</scope>
    <source>
        <strain evidence="7 8">313</strain>
    </source>
</reference>
<dbReference type="PROSITE" id="PS51349">
    <property type="entry name" value="FMN_HYDROXY_ACID_DH_2"/>
    <property type="match status" value="1"/>
</dbReference>
<dbReference type="InterPro" id="IPR000262">
    <property type="entry name" value="FMN-dep_DH"/>
</dbReference>